<evidence type="ECO:0000256" key="2">
    <source>
        <dbReference type="ARBA" id="ARBA00012438"/>
    </source>
</evidence>
<evidence type="ECO:0000313" key="8">
    <source>
        <dbReference type="Proteomes" id="UP000076925"/>
    </source>
</evidence>
<dbReference type="PROSITE" id="PS50109">
    <property type="entry name" value="HIS_KIN"/>
    <property type="match status" value="1"/>
</dbReference>
<sequence length="1208" mass="134937">MASQLQKLPPATQNVLKLAACIGNQFDLATLAIVSEQTELEIATILWKALQEGLVIPLNQVYKFYQDSSLVIGHLSLENSEQKTIYKFLHDRVQQAAYSLIPKDEKQPVHLKIGRLLLNKTPEAKREERIFEIVGQLNMAIELMTQLTERQALAQFNWIASCKAKAATAYAVALEYANVGIRLLNEALWQNQYKLTLALHQVATEVAYLSGDLEQMETFANKVLSYAKTPLDRVSVYEVKIEAFTAQGQLADAIAAALTILQQLGVELPADPKQEDVAAAFQSVSDAIGDRLPAELLDLPETTDENVLAVARILTSAAPSAYLFEPLLYILVVLRKVYLSVVYGNGPTSTFGYVSYGILMCGAIKNLELGYEFGQLALDLLSHIQNSELTAKIFCLVYSFIRHWKMHLRETLHPLQNAYASGLDVGDLAFAGYSTHVYGFYSYYAGQNLTQLELEIAEYCEALKHLKQTVALAYCQLLRQVLLNLMGHGDDVVTLSGVAYNEQHQVIFYEATGDRNGLAFLWINKLVLSYLFSRFALAADSAEQARQHLDTVSAYIHVPIFHFYESLTYLALLPQCSATEQQQMGERIAANQAKLKDWAIHAPMNFQHKYDLVEAERYRVLGQRGEAIEYYDRAIAGAKEHGYIQEEALANELAAKFYLEWGKARIAQDYMIEAYYGYARWGSPAKIADLEQRYPKLLTSILQQERSALWLKETVFAGSIVTSTSSSSSVSNYLDLSAILKASQTLSGEIELDKLLSTLLHTVIQTAGADKCVLMVLEEDCLMVQASAKLVSLQEKRVFQIDSHVQQTPQPLQESCEVPISPINTVKRSLQSLVITNATEHPQFAIDPYIERQQPKSILCSPILHQGKLLGILYLENNLATGAFTRDRVELLNLLCAQAAISLENARLYQQAQQALVDLQHAQLQIVQSEKMSALGNLVAGVAHEINNPVGFIAGNLQPALDYIKDTFGLIDLYQQEYPNPSKEIQDEMEAIDWEYIREDLPKLVDSMKLGVQRIRDISTSLRTFSRTDKDYKVPFNLHEGIDSTILILKHRLKASESRPAIEVVKNYDHLPPIECFPGQLNQVFMNILANAIDSLEESFVKYKVSSANKKIPTITIRTYLTSSCSAQQMTHPRDNSVVIQIQDNGIGMTDEVKQKIFEHLFTTKAVGKGTGLGLAIARQIVVEKHNGKLSVNSVLGQGTEFCIELPA</sequence>
<comment type="catalytic activity">
    <reaction evidence="1">
        <text>ATP + protein L-histidine = ADP + protein N-phospho-L-histidine.</text>
        <dbReference type="EC" id="2.7.13.3"/>
    </reaction>
</comment>
<dbReference type="InterPro" id="IPR053159">
    <property type="entry name" value="Hybrid_Histidine_Kinase"/>
</dbReference>
<dbReference type="CDD" id="cd00082">
    <property type="entry name" value="HisKA"/>
    <property type="match status" value="1"/>
</dbReference>
<evidence type="ECO:0000256" key="3">
    <source>
        <dbReference type="ARBA" id="ARBA00022553"/>
    </source>
</evidence>
<dbReference type="Pfam" id="PF02518">
    <property type="entry name" value="HATPase_c"/>
    <property type="match status" value="1"/>
</dbReference>
<keyword evidence="5" id="KW-0902">Two-component regulatory system</keyword>
<dbReference type="EC" id="2.7.13.3" evidence="2"/>
<organism evidence="7 8">
    <name type="scientific">Scytonema hofmannii PCC 7110</name>
    <dbReference type="NCBI Taxonomy" id="128403"/>
    <lineage>
        <taxon>Bacteria</taxon>
        <taxon>Bacillati</taxon>
        <taxon>Cyanobacteriota</taxon>
        <taxon>Cyanophyceae</taxon>
        <taxon>Nostocales</taxon>
        <taxon>Scytonemataceae</taxon>
        <taxon>Scytonema</taxon>
    </lineage>
</organism>
<dbReference type="SUPFAM" id="SSF55781">
    <property type="entry name" value="GAF domain-like"/>
    <property type="match status" value="1"/>
</dbReference>
<feature type="domain" description="Histidine kinase" evidence="6">
    <location>
        <begin position="941"/>
        <end position="1208"/>
    </location>
</feature>
<evidence type="ECO:0000256" key="1">
    <source>
        <dbReference type="ARBA" id="ARBA00000085"/>
    </source>
</evidence>
<dbReference type="Pfam" id="PF01590">
    <property type="entry name" value="GAF"/>
    <property type="match status" value="1"/>
</dbReference>
<dbReference type="SMART" id="SM00387">
    <property type="entry name" value="HATPase_c"/>
    <property type="match status" value="1"/>
</dbReference>
<dbReference type="GO" id="GO:0000155">
    <property type="term" value="F:phosphorelay sensor kinase activity"/>
    <property type="evidence" value="ECO:0007669"/>
    <property type="project" value="InterPro"/>
</dbReference>
<comment type="caution">
    <text evidence="7">The sequence shown here is derived from an EMBL/GenBank/DDBJ whole genome shotgun (WGS) entry which is preliminary data.</text>
</comment>
<dbReference type="PRINTS" id="PR00344">
    <property type="entry name" value="BCTRLSENSOR"/>
</dbReference>
<evidence type="ECO:0000256" key="4">
    <source>
        <dbReference type="ARBA" id="ARBA00022777"/>
    </source>
</evidence>
<dbReference type="Gene3D" id="3.30.450.40">
    <property type="match status" value="1"/>
</dbReference>
<reference evidence="7 8" key="1">
    <citation type="journal article" date="2013" name="Genome Biol. Evol.">
        <title>Genomes of Stigonematalean cyanobacteria (subsection V) and the evolution of oxygenic photosynthesis from prokaryotes to plastids.</title>
        <authorList>
            <person name="Dagan T."/>
            <person name="Roettger M."/>
            <person name="Stucken K."/>
            <person name="Landan G."/>
            <person name="Koch R."/>
            <person name="Major P."/>
            <person name="Gould S.B."/>
            <person name="Goremykin V.V."/>
            <person name="Rippka R."/>
            <person name="Tandeau de Marsac N."/>
            <person name="Gugger M."/>
            <person name="Lockhart P.J."/>
            <person name="Allen J.F."/>
            <person name="Brune I."/>
            <person name="Maus I."/>
            <person name="Puhler A."/>
            <person name="Martin W.F."/>
        </authorList>
    </citation>
    <scope>NUCLEOTIDE SEQUENCE [LARGE SCALE GENOMIC DNA]</scope>
    <source>
        <strain evidence="7 8">PCC 7110</strain>
    </source>
</reference>
<dbReference type="InterPro" id="IPR029016">
    <property type="entry name" value="GAF-like_dom_sf"/>
</dbReference>
<dbReference type="EMBL" id="ANNX02000053">
    <property type="protein sequence ID" value="KYC35042.1"/>
    <property type="molecule type" value="Genomic_DNA"/>
</dbReference>
<evidence type="ECO:0000256" key="5">
    <source>
        <dbReference type="ARBA" id="ARBA00023012"/>
    </source>
</evidence>
<dbReference type="InterPro" id="IPR036890">
    <property type="entry name" value="HATPase_C_sf"/>
</dbReference>
<keyword evidence="4" id="KW-0418">Kinase</keyword>
<dbReference type="InterPro" id="IPR011990">
    <property type="entry name" value="TPR-like_helical_dom_sf"/>
</dbReference>
<keyword evidence="8" id="KW-1185">Reference proteome</keyword>
<dbReference type="InterPro" id="IPR003018">
    <property type="entry name" value="GAF"/>
</dbReference>
<dbReference type="PANTHER" id="PTHR43642:SF1">
    <property type="entry name" value="HYBRID SIGNAL TRANSDUCTION HISTIDINE KINASE G"/>
    <property type="match status" value="1"/>
</dbReference>
<accession>A0A139WRI5</accession>
<dbReference type="InterPro" id="IPR036097">
    <property type="entry name" value="HisK_dim/P_sf"/>
</dbReference>
<proteinExistence type="predicted"/>
<keyword evidence="3" id="KW-0597">Phosphoprotein</keyword>
<keyword evidence="4" id="KW-0808">Transferase</keyword>
<dbReference type="SUPFAM" id="SSF48452">
    <property type="entry name" value="TPR-like"/>
    <property type="match status" value="1"/>
</dbReference>
<dbReference type="STRING" id="128403.WA1_09915"/>
<dbReference type="SUPFAM" id="SSF47384">
    <property type="entry name" value="Homodimeric domain of signal transducing histidine kinase"/>
    <property type="match status" value="1"/>
</dbReference>
<dbReference type="InterPro" id="IPR004358">
    <property type="entry name" value="Sig_transdc_His_kin-like_C"/>
</dbReference>
<name>A0A139WRI5_9CYAN</name>
<dbReference type="Gene3D" id="3.30.565.10">
    <property type="entry name" value="Histidine kinase-like ATPase, C-terminal domain"/>
    <property type="match status" value="1"/>
</dbReference>
<dbReference type="SUPFAM" id="SSF55874">
    <property type="entry name" value="ATPase domain of HSP90 chaperone/DNA topoisomerase II/histidine kinase"/>
    <property type="match status" value="1"/>
</dbReference>
<dbReference type="Gene3D" id="1.10.287.130">
    <property type="match status" value="1"/>
</dbReference>
<evidence type="ECO:0000259" key="6">
    <source>
        <dbReference type="PROSITE" id="PS50109"/>
    </source>
</evidence>
<dbReference type="InterPro" id="IPR005467">
    <property type="entry name" value="His_kinase_dom"/>
</dbReference>
<protein>
    <recommendedName>
        <fullName evidence="2">histidine kinase</fullName>
        <ecNumber evidence="2">2.7.13.3</ecNumber>
    </recommendedName>
</protein>
<dbReference type="InterPro" id="IPR003594">
    <property type="entry name" value="HATPase_dom"/>
</dbReference>
<dbReference type="InterPro" id="IPR003661">
    <property type="entry name" value="HisK_dim/P_dom"/>
</dbReference>
<evidence type="ECO:0000313" key="7">
    <source>
        <dbReference type="EMBL" id="KYC35042.1"/>
    </source>
</evidence>
<gene>
    <name evidence="7" type="ORF">WA1_09915</name>
</gene>
<dbReference type="SMART" id="SM00065">
    <property type="entry name" value="GAF"/>
    <property type="match status" value="1"/>
</dbReference>
<dbReference type="Proteomes" id="UP000076925">
    <property type="component" value="Unassembled WGS sequence"/>
</dbReference>
<dbReference type="AlphaFoldDB" id="A0A139WRI5"/>
<dbReference type="PANTHER" id="PTHR43642">
    <property type="entry name" value="HYBRID SIGNAL TRANSDUCTION HISTIDINE KINASE G"/>
    <property type="match status" value="1"/>
</dbReference>